<dbReference type="InterPro" id="IPR012337">
    <property type="entry name" value="RNaseH-like_sf"/>
</dbReference>
<dbReference type="Proteomes" id="UP000290365">
    <property type="component" value="Chromosome"/>
</dbReference>
<dbReference type="EMBL" id="CP035758">
    <property type="protein sequence ID" value="QBD74483.1"/>
    <property type="molecule type" value="Genomic_DNA"/>
</dbReference>
<gene>
    <name evidence="2" type="ORF">EPA93_00125</name>
</gene>
<dbReference type="OrthoDB" id="144217at2"/>
<dbReference type="KEGG" id="kbs:EPA93_00125"/>
<dbReference type="AlphaFoldDB" id="A0A4P6JHR5"/>
<evidence type="ECO:0000256" key="1">
    <source>
        <dbReference type="SAM" id="Phobius"/>
    </source>
</evidence>
<feature type="transmembrane region" description="Helical" evidence="1">
    <location>
        <begin position="107"/>
        <end position="124"/>
    </location>
</feature>
<protein>
    <recommendedName>
        <fullName evidence="4">Transposase IS4-like domain-containing protein</fullName>
    </recommendedName>
</protein>
<dbReference type="SUPFAM" id="SSF53098">
    <property type="entry name" value="Ribonuclease H-like"/>
    <property type="match status" value="1"/>
</dbReference>
<organism evidence="2 3">
    <name type="scientific">Ktedonosporobacter rubrisoli</name>
    <dbReference type="NCBI Taxonomy" id="2509675"/>
    <lineage>
        <taxon>Bacteria</taxon>
        <taxon>Bacillati</taxon>
        <taxon>Chloroflexota</taxon>
        <taxon>Ktedonobacteria</taxon>
        <taxon>Ktedonobacterales</taxon>
        <taxon>Ktedonosporobacteraceae</taxon>
        <taxon>Ktedonosporobacter</taxon>
    </lineage>
</organism>
<accession>A0A4P6JHR5</accession>
<evidence type="ECO:0000313" key="2">
    <source>
        <dbReference type="EMBL" id="QBD74483.1"/>
    </source>
</evidence>
<proteinExistence type="predicted"/>
<dbReference type="RefSeq" id="WP_129885082.1">
    <property type="nucleotide sequence ID" value="NZ_CP035758.1"/>
</dbReference>
<dbReference type="Gene3D" id="3.90.350.10">
    <property type="entry name" value="Transposase Inhibitor Protein From Tn5, Chain A, domain 1"/>
    <property type="match status" value="1"/>
</dbReference>
<keyword evidence="1" id="KW-1133">Transmembrane helix</keyword>
<sequence length="172" mass="20676">MWQIVQGKRYLGHKLLFDPQKAIKLSCDIWWAPVWRPSYAYQVYLIKVRVRKKIWYLIANERIATEEQACEIIFLYRSCWQIETSFRYEKSELALESPRIWSFENRLKLLGIVTLVYAFLLHLLDPVYRDLVQAALHLKCHRSRLWEENHPALERLYFPPNEVLRQLLAVSG</sequence>
<keyword evidence="3" id="KW-1185">Reference proteome</keyword>
<reference evidence="2 3" key="1">
    <citation type="submission" date="2019-01" db="EMBL/GenBank/DDBJ databases">
        <title>Ktedonosporobacter rubrisoli SCAWS-G2.</title>
        <authorList>
            <person name="Huang Y."/>
            <person name="Yan B."/>
        </authorList>
    </citation>
    <scope>NUCLEOTIDE SEQUENCE [LARGE SCALE GENOMIC DNA]</scope>
    <source>
        <strain evidence="2 3">SCAWS-G2</strain>
    </source>
</reference>
<keyword evidence="1" id="KW-0812">Transmembrane</keyword>
<evidence type="ECO:0008006" key="4">
    <source>
        <dbReference type="Google" id="ProtNLM"/>
    </source>
</evidence>
<keyword evidence="1" id="KW-0472">Membrane</keyword>
<name>A0A4P6JHR5_KTERU</name>
<evidence type="ECO:0000313" key="3">
    <source>
        <dbReference type="Proteomes" id="UP000290365"/>
    </source>
</evidence>